<keyword evidence="1" id="KW-1133">Transmembrane helix</keyword>
<proteinExistence type="predicted"/>
<evidence type="ECO:0000256" key="1">
    <source>
        <dbReference type="SAM" id="Phobius"/>
    </source>
</evidence>
<feature type="transmembrane region" description="Helical" evidence="1">
    <location>
        <begin position="134"/>
        <end position="153"/>
    </location>
</feature>
<reference evidence="2" key="1">
    <citation type="submission" date="2018-12" db="EMBL/GenBank/DDBJ databases">
        <title>Characterization of a N4-like bacteriophage infecting a coral-derived Vibrio strain.</title>
        <authorList>
            <person name="Huang S."/>
        </authorList>
    </citation>
    <scope>NUCLEOTIDE SEQUENCE [LARGE SCALE GENOMIC DNA]</scope>
</reference>
<evidence type="ECO:0000313" key="3">
    <source>
        <dbReference type="Proteomes" id="UP000290131"/>
    </source>
</evidence>
<sequence length="163" mass="17188">MDWKDLGKTVASAAPVLGGLLGGPVGTAAGTLIASVFGANPNPEDVAAAIKNDPDALVRLKEIELNHKEEIHSMTVRELELRLADKQSARTMQMNTQSNVPALLTGGIMALLTAALLALFTVTIPDGNRDMVNMLIGALIGFGSTAIAFWLGADEQKRRGEKP</sequence>
<keyword evidence="1" id="KW-0472">Membrane</keyword>
<evidence type="ECO:0000313" key="2">
    <source>
        <dbReference type="EMBL" id="AZU99657.1"/>
    </source>
</evidence>
<keyword evidence="1" id="KW-0812">Transmembrane</keyword>
<keyword evidence="3" id="KW-1185">Reference proteome</keyword>
<accession>A0A3T0IIJ8</accession>
<gene>
    <name evidence="2" type="ORF">SBP1_gp065</name>
</gene>
<feature type="transmembrane region" description="Helical" evidence="1">
    <location>
        <begin position="100"/>
        <end position="122"/>
    </location>
</feature>
<organism evidence="2">
    <name type="scientific">Vibrio virus vB_VspP_SBP1</name>
    <dbReference type="NCBI Taxonomy" id="2500581"/>
    <lineage>
        <taxon>Viruses</taxon>
        <taxon>Duplodnaviria</taxon>
        <taxon>Heunggongvirae</taxon>
        <taxon>Uroviricota</taxon>
        <taxon>Caudoviricetes</taxon>
        <taxon>Schitoviridae</taxon>
        <taxon>Electravirus</taxon>
        <taxon>Electravirus Sbp1</taxon>
    </lineage>
</organism>
<name>A0A3T0IIJ8_9CAUD</name>
<protein>
    <submittedName>
        <fullName evidence="2">Uncharacterized protein</fullName>
    </submittedName>
</protein>
<dbReference type="EMBL" id="MK301608">
    <property type="protein sequence ID" value="AZU99657.1"/>
    <property type="molecule type" value="Genomic_DNA"/>
</dbReference>
<dbReference type="Proteomes" id="UP000290131">
    <property type="component" value="Segment"/>
</dbReference>